<reference evidence="4" key="1">
    <citation type="submission" date="2016-07" db="EMBL/GenBank/DDBJ databases">
        <authorList>
            <person name="Florea S."/>
            <person name="Webb J.S."/>
            <person name="Jaromczyk J."/>
            <person name="Schardl C.L."/>
        </authorList>
    </citation>
    <scope>NUCLEOTIDE SEQUENCE [LARGE SCALE GENOMIC DNA]</scope>
    <source>
        <strain evidence="4">CY1</strain>
    </source>
</reference>
<dbReference type="CDD" id="cd13580">
    <property type="entry name" value="PBP2_AlgQ_like_1"/>
    <property type="match status" value="1"/>
</dbReference>
<evidence type="ECO:0000256" key="1">
    <source>
        <dbReference type="SAM" id="MobiDB-lite"/>
    </source>
</evidence>
<dbReference type="Gene3D" id="3.40.190.10">
    <property type="entry name" value="Periplasmic binding protein-like II"/>
    <property type="match status" value="3"/>
</dbReference>
<evidence type="ECO:0000313" key="3">
    <source>
        <dbReference type="EMBL" id="OPH57913.1"/>
    </source>
</evidence>
<comment type="caution">
    <text evidence="3">The sequence shown here is derived from an EMBL/GenBank/DDBJ whole genome shotgun (WGS) entry which is preliminary data.</text>
</comment>
<dbReference type="SUPFAM" id="SSF53850">
    <property type="entry name" value="Periplasmic binding protein-like II"/>
    <property type="match status" value="1"/>
</dbReference>
<accession>A0A1V4HLF6</accession>
<proteinExistence type="predicted"/>
<dbReference type="InterPro" id="IPR006059">
    <property type="entry name" value="SBP"/>
</dbReference>
<evidence type="ECO:0000256" key="2">
    <source>
        <dbReference type="SAM" id="SignalP"/>
    </source>
</evidence>
<dbReference type="PANTHER" id="PTHR43649">
    <property type="entry name" value="ARABINOSE-BINDING PROTEIN-RELATED"/>
    <property type="match status" value="1"/>
</dbReference>
<dbReference type="RefSeq" id="WP_079413602.1">
    <property type="nucleotide sequence ID" value="NZ_MBTG01000012.1"/>
</dbReference>
<sequence>MKMIRRGRNVLTATLITSLVAVTACSNNPESSPNPSASTAAAETQSSDTMKLLEVSTVREGDPYLKFDVGENFDNNSVYAAYEKDAGVKITNQWVAADTNQYKEKLKIAIASNEIPDLMMVDATQLQQLIEADMIMDLTSVYDKYATPETKKFMKMDGGTQMKSASIGGKLMAIPRTSNPYYSQFLYVRTDWLKKLNLPEPKTMQDLMTIAEAFKTKDPGGTGRAYGLALNKDLKEDGVTGLIGFMNGYHAYLDSNSDSSHWMDDGTGKLVMGYVQPQMKEALKALQDMFKKGLIDPEFAVKDTQKESELIFGNNIGLVYGAEWVPAHLATGAIKDGKQVQEWGVYPLPSVDNQPAKAQIGIGVDRYYVVSKKAKNPEAVIRLLNQWIVVDNNQTEDNKVYEFGKDRVEKKNNYWLLNPLRVGSLSNDNGEVLPKAIATKDASLAKTKDQKTRYERAMKFVNGDTSMWWEYLISGPKGAYSLIPDMKKNNQFEQTKFYGAPTPTMVEKNAILEKKRDEVFFKIIMNQVPVDEFDKFVADWKRLGGDQMTKEVNDWYAKSK</sequence>
<gene>
    <name evidence="3" type="ORF">BC351_04750</name>
</gene>
<organism evidence="3 4">
    <name type="scientific">Paenibacillus ferrarius</name>
    <dbReference type="NCBI Taxonomy" id="1469647"/>
    <lineage>
        <taxon>Bacteria</taxon>
        <taxon>Bacillati</taxon>
        <taxon>Bacillota</taxon>
        <taxon>Bacilli</taxon>
        <taxon>Bacillales</taxon>
        <taxon>Paenibacillaceae</taxon>
        <taxon>Paenibacillus</taxon>
    </lineage>
</organism>
<keyword evidence="4" id="KW-1185">Reference proteome</keyword>
<feature type="signal peptide" evidence="2">
    <location>
        <begin position="1"/>
        <end position="23"/>
    </location>
</feature>
<dbReference type="PANTHER" id="PTHR43649:SF12">
    <property type="entry name" value="DIACETYLCHITOBIOSE BINDING PROTEIN DASA"/>
    <property type="match status" value="1"/>
</dbReference>
<dbReference type="AlphaFoldDB" id="A0A1V4HLF6"/>
<dbReference type="Pfam" id="PF13416">
    <property type="entry name" value="SBP_bac_8"/>
    <property type="match status" value="1"/>
</dbReference>
<protein>
    <submittedName>
        <fullName evidence="3">ABC transporter substrate-binding protein</fullName>
    </submittedName>
</protein>
<keyword evidence="2" id="KW-0732">Signal</keyword>
<feature type="region of interest" description="Disordered" evidence="1">
    <location>
        <begin position="26"/>
        <end position="46"/>
    </location>
</feature>
<feature type="chain" id="PRO_5039494166" evidence="2">
    <location>
        <begin position="24"/>
        <end position="560"/>
    </location>
</feature>
<name>A0A1V4HLF6_9BACL</name>
<dbReference type="EMBL" id="MBTG01000012">
    <property type="protein sequence ID" value="OPH57913.1"/>
    <property type="molecule type" value="Genomic_DNA"/>
</dbReference>
<dbReference type="PROSITE" id="PS51257">
    <property type="entry name" value="PROKAR_LIPOPROTEIN"/>
    <property type="match status" value="1"/>
</dbReference>
<dbReference type="Proteomes" id="UP000190626">
    <property type="component" value="Unassembled WGS sequence"/>
</dbReference>
<dbReference type="InterPro" id="IPR050490">
    <property type="entry name" value="Bact_solute-bd_prot1"/>
</dbReference>
<evidence type="ECO:0000313" key="4">
    <source>
        <dbReference type="Proteomes" id="UP000190626"/>
    </source>
</evidence>
<dbReference type="STRING" id="1469647.BC351_04750"/>